<sequence>MSPAINNRRPSGATENTVLGAGHVADTPIRDMGAKICLDGKGEYAFHTQLRDGEDTITGDQARTLFHQACGKAIDCEILFHMGWTAGLRWSRTRSGRGACSSAGMPRICSPRRARLQHRR</sequence>
<accession>A0A2R8B0D6</accession>
<dbReference type="AlphaFoldDB" id="A0A2R8B0D6"/>
<gene>
    <name evidence="1" type="ORF">PRI8871_03571</name>
</gene>
<evidence type="ECO:0000313" key="2">
    <source>
        <dbReference type="Proteomes" id="UP000244904"/>
    </source>
</evidence>
<organism evidence="1 2">
    <name type="scientific">Pseudoprimorskyibacter insulae</name>
    <dbReference type="NCBI Taxonomy" id="1695997"/>
    <lineage>
        <taxon>Bacteria</taxon>
        <taxon>Pseudomonadati</taxon>
        <taxon>Pseudomonadota</taxon>
        <taxon>Alphaproteobacteria</taxon>
        <taxon>Rhodobacterales</taxon>
        <taxon>Paracoccaceae</taxon>
        <taxon>Pseudoprimorskyibacter</taxon>
    </lineage>
</organism>
<dbReference type="Gene3D" id="3.30.9.10">
    <property type="entry name" value="D-Amino Acid Oxidase, subunit A, domain 2"/>
    <property type="match status" value="1"/>
</dbReference>
<reference evidence="2" key="1">
    <citation type="submission" date="2018-03" db="EMBL/GenBank/DDBJ databases">
        <authorList>
            <person name="Rodrigo-Torres L."/>
            <person name="Arahal R. D."/>
            <person name="Lucena T."/>
        </authorList>
    </citation>
    <scope>NUCLEOTIDE SEQUENCE [LARGE SCALE GENOMIC DNA]</scope>
    <source>
        <strain evidence="2">CECT 8871</strain>
    </source>
</reference>
<dbReference type="RefSeq" id="WP_245897945.1">
    <property type="nucleotide sequence ID" value="NZ_OMOJ01000013.1"/>
</dbReference>
<evidence type="ECO:0000313" key="1">
    <source>
        <dbReference type="EMBL" id="SPF81746.1"/>
    </source>
</evidence>
<name>A0A2R8B0D6_9RHOB</name>
<protein>
    <submittedName>
        <fullName evidence="1">Uncharacterized protein</fullName>
    </submittedName>
</protein>
<proteinExistence type="predicted"/>
<dbReference type="EMBL" id="OMOJ01000013">
    <property type="protein sequence ID" value="SPF81746.1"/>
    <property type="molecule type" value="Genomic_DNA"/>
</dbReference>
<keyword evidence="2" id="KW-1185">Reference proteome</keyword>
<dbReference type="Proteomes" id="UP000244904">
    <property type="component" value="Unassembled WGS sequence"/>
</dbReference>